<proteinExistence type="predicted"/>
<dbReference type="AlphaFoldDB" id="A0A2M6WEB9"/>
<organism evidence="1 2">
    <name type="scientific">Candidatus Kaiserbacteria bacterium CG10_big_fil_rev_8_21_14_0_10_49_17</name>
    <dbReference type="NCBI Taxonomy" id="1974609"/>
    <lineage>
        <taxon>Bacteria</taxon>
        <taxon>Candidatus Kaiseribacteriota</taxon>
    </lineage>
</organism>
<evidence type="ECO:0000313" key="2">
    <source>
        <dbReference type="Proteomes" id="UP000228809"/>
    </source>
</evidence>
<evidence type="ECO:0000313" key="1">
    <source>
        <dbReference type="EMBL" id="PIT91132.1"/>
    </source>
</evidence>
<comment type="caution">
    <text evidence="1">The sequence shown here is derived from an EMBL/GenBank/DDBJ whole genome shotgun (WGS) entry which is preliminary data.</text>
</comment>
<protein>
    <submittedName>
        <fullName evidence="1">Uncharacterized protein</fullName>
    </submittedName>
</protein>
<name>A0A2M6WEB9_9BACT</name>
<sequence>MRVPPELYSQLVRIASLYEDERIALNLLCASYFERGGVIRNIVRGPVKEYGTLALFAKEDEEVLKEIALEALPLNRLRHSLDRYTPWQPADSTLSQVIELTGAS</sequence>
<dbReference type="EMBL" id="PFBJ01000010">
    <property type="protein sequence ID" value="PIT91132.1"/>
    <property type="molecule type" value="Genomic_DNA"/>
</dbReference>
<reference evidence="2" key="1">
    <citation type="submission" date="2017-09" db="EMBL/GenBank/DDBJ databases">
        <title>Depth-based differentiation of microbial function through sediment-hosted aquifers and enrichment of novel symbionts in the deep terrestrial subsurface.</title>
        <authorList>
            <person name="Probst A.J."/>
            <person name="Ladd B."/>
            <person name="Jarett J.K."/>
            <person name="Geller-Mcgrath D.E."/>
            <person name="Sieber C.M.K."/>
            <person name="Emerson J.B."/>
            <person name="Anantharaman K."/>
            <person name="Thomas B.C."/>
            <person name="Malmstrom R."/>
            <person name="Stieglmeier M."/>
            <person name="Klingl A."/>
            <person name="Woyke T."/>
            <person name="Ryan C.M."/>
            <person name="Banfield J.F."/>
        </authorList>
    </citation>
    <scope>NUCLEOTIDE SEQUENCE [LARGE SCALE GENOMIC DNA]</scope>
</reference>
<dbReference type="Proteomes" id="UP000228809">
    <property type="component" value="Unassembled WGS sequence"/>
</dbReference>
<gene>
    <name evidence="1" type="ORF">COU17_02120</name>
</gene>
<accession>A0A2M6WEB9</accession>